<organism evidence="5 6">
    <name type="scientific">Phascolomyces articulosus</name>
    <dbReference type="NCBI Taxonomy" id="60185"/>
    <lineage>
        <taxon>Eukaryota</taxon>
        <taxon>Fungi</taxon>
        <taxon>Fungi incertae sedis</taxon>
        <taxon>Mucoromycota</taxon>
        <taxon>Mucoromycotina</taxon>
        <taxon>Mucoromycetes</taxon>
        <taxon>Mucorales</taxon>
        <taxon>Lichtheimiaceae</taxon>
        <taxon>Phascolomyces</taxon>
    </lineage>
</organism>
<feature type="region of interest" description="Disordered" evidence="2">
    <location>
        <begin position="1"/>
        <end position="128"/>
    </location>
</feature>
<feature type="compositionally biased region" description="Polar residues" evidence="2">
    <location>
        <begin position="257"/>
        <end position="266"/>
    </location>
</feature>
<feature type="region of interest" description="Disordered" evidence="2">
    <location>
        <begin position="356"/>
        <end position="380"/>
    </location>
</feature>
<dbReference type="InterPro" id="IPR036265">
    <property type="entry name" value="HIT-like_sf"/>
</dbReference>
<evidence type="ECO:0000256" key="2">
    <source>
        <dbReference type="SAM" id="MobiDB-lite"/>
    </source>
</evidence>
<evidence type="ECO:0000313" key="5">
    <source>
        <dbReference type="EMBL" id="KAI9251380.1"/>
    </source>
</evidence>
<feature type="compositionally biased region" description="Acidic residues" evidence="2">
    <location>
        <begin position="32"/>
        <end position="42"/>
    </location>
</feature>
<dbReference type="PANTHER" id="PTHR12072">
    <property type="entry name" value="CWF19, CELL CYCLE CONTROL PROTEIN"/>
    <property type="match status" value="1"/>
</dbReference>
<reference evidence="5" key="2">
    <citation type="submission" date="2023-02" db="EMBL/GenBank/DDBJ databases">
        <authorList>
            <consortium name="DOE Joint Genome Institute"/>
            <person name="Mondo S.J."/>
            <person name="Chang Y."/>
            <person name="Wang Y."/>
            <person name="Ahrendt S."/>
            <person name="Andreopoulos W."/>
            <person name="Barry K."/>
            <person name="Beard J."/>
            <person name="Benny G.L."/>
            <person name="Blankenship S."/>
            <person name="Bonito G."/>
            <person name="Cuomo C."/>
            <person name="Desiro A."/>
            <person name="Gervers K.A."/>
            <person name="Hundley H."/>
            <person name="Kuo A."/>
            <person name="LaButti K."/>
            <person name="Lang B.F."/>
            <person name="Lipzen A."/>
            <person name="O'Donnell K."/>
            <person name="Pangilinan J."/>
            <person name="Reynolds N."/>
            <person name="Sandor L."/>
            <person name="Smith M.W."/>
            <person name="Tsang A."/>
            <person name="Grigoriev I.V."/>
            <person name="Stajich J.E."/>
            <person name="Spatafora J.W."/>
        </authorList>
    </citation>
    <scope>NUCLEOTIDE SEQUENCE</scope>
    <source>
        <strain evidence="5">RSA 2281</strain>
    </source>
</reference>
<accession>A0AAD5K2L7</accession>
<dbReference type="EMBL" id="JAIXMP010000030">
    <property type="protein sequence ID" value="KAI9251380.1"/>
    <property type="molecule type" value="Genomic_DNA"/>
</dbReference>
<dbReference type="SUPFAM" id="SSF54197">
    <property type="entry name" value="HIT-like"/>
    <property type="match status" value="1"/>
</dbReference>
<dbReference type="Proteomes" id="UP001209540">
    <property type="component" value="Unassembled WGS sequence"/>
</dbReference>
<dbReference type="PANTHER" id="PTHR12072:SF5">
    <property type="entry name" value="CWF19-LIKE PROTEIN 2"/>
    <property type="match status" value="1"/>
</dbReference>
<dbReference type="AlphaFoldDB" id="A0AAD5K2L7"/>
<evidence type="ECO:0000259" key="3">
    <source>
        <dbReference type="Pfam" id="PF04676"/>
    </source>
</evidence>
<feature type="domain" description="Cwf19-like protein C-terminal" evidence="3">
    <location>
        <begin position="587"/>
        <end position="681"/>
    </location>
</feature>
<reference evidence="5" key="1">
    <citation type="journal article" date="2022" name="IScience">
        <title>Evolution of zygomycete secretomes and the origins of terrestrial fungal ecologies.</title>
        <authorList>
            <person name="Chang Y."/>
            <person name="Wang Y."/>
            <person name="Mondo S."/>
            <person name="Ahrendt S."/>
            <person name="Andreopoulos W."/>
            <person name="Barry K."/>
            <person name="Beard J."/>
            <person name="Benny G.L."/>
            <person name="Blankenship S."/>
            <person name="Bonito G."/>
            <person name="Cuomo C."/>
            <person name="Desiro A."/>
            <person name="Gervers K.A."/>
            <person name="Hundley H."/>
            <person name="Kuo A."/>
            <person name="LaButti K."/>
            <person name="Lang B.F."/>
            <person name="Lipzen A."/>
            <person name="O'Donnell K."/>
            <person name="Pangilinan J."/>
            <person name="Reynolds N."/>
            <person name="Sandor L."/>
            <person name="Smith M.E."/>
            <person name="Tsang A."/>
            <person name="Grigoriev I.V."/>
            <person name="Stajich J.E."/>
            <person name="Spatafora J.W."/>
        </authorList>
    </citation>
    <scope>NUCLEOTIDE SEQUENCE</scope>
    <source>
        <strain evidence="5">RSA 2281</strain>
    </source>
</reference>
<protein>
    <submittedName>
        <fullName evidence="5">CwfJ C-terminus 1-domain-containing protein-like protein</fullName>
    </submittedName>
</protein>
<evidence type="ECO:0000259" key="4">
    <source>
        <dbReference type="Pfam" id="PF04677"/>
    </source>
</evidence>
<comment type="similarity">
    <text evidence="1">Belongs to the CWF19 family.</text>
</comment>
<keyword evidence="6" id="KW-1185">Reference proteome</keyword>
<feature type="compositionally biased region" description="Low complexity" evidence="2">
    <location>
        <begin position="51"/>
        <end position="65"/>
    </location>
</feature>
<dbReference type="InterPro" id="IPR006767">
    <property type="entry name" value="Cwf19-like_C_dom-2"/>
</dbReference>
<feature type="domain" description="Cwf19-like C-terminal" evidence="4">
    <location>
        <begin position="455"/>
        <end position="578"/>
    </location>
</feature>
<feature type="compositionally biased region" description="Low complexity" evidence="2">
    <location>
        <begin position="197"/>
        <end position="211"/>
    </location>
</feature>
<feature type="compositionally biased region" description="Basic and acidic residues" evidence="2">
    <location>
        <begin position="95"/>
        <end position="115"/>
    </location>
</feature>
<feature type="compositionally biased region" description="Polar residues" evidence="2">
    <location>
        <begin position="231"/>
        <end position="242"/>
    </location>
</feature>
<comment type="caution">
    <text evidence="5">The sequence shown here is derived from an EMBL/GenBank/DDBJ whole genome shotgun (WGS) entry which is preliminary data.</text>
</comment>
<dbReference type="Pfam" id="PF04676">
    <property type="entry name" value="CwfJ_C_2"/>
    <property type="match status" value="1"/>
</dbReference>
<dbReference type="InterPro" id="IPR040194">
    <property type="entry name" value="Cwf19-like"/>
</dbReference>
<evidence type="ECO:0000313" key="6">
    <source>
        <dbReference type="Proteomes" id="UP001209540"/>
    </source>
</evidence>
<dbReference type="Gene3D" id="3.30.428.10">
    <property type="entry name" value="HIT-like"/>
    <property type="match status" value="1"/>
</dbReference>
<feature type="compositionally biased region" description="Basic residues" evidence="2">
    <location>
        <begin position="1"/>
        <end position="26"/>
    </location>
</feature>
<dbReference type="GO" id="GO:0000398">
    <property type="term" value="P:mRNA splicing, via spliceosome"/>
    <property type="evidence" value="ECO:0007669"/>
    <property type="project" value="TreeGrafter"/>
</dbReference>
<proteinExistence type="inferred from homology"/>
<sequence length="686" mass="78673">MGEKKSKKTKKDKKHHHKKHKKHHRHPSDSSSGDEEQQEIDYSDPSLWVEADSTAPPSATISTATQDQPKTAEPPRHEWMLNESFDFGSLGAAKPKQEEKPNPDEPKISERELNPHLKAGLSVQQYPVSENKKREIKFGDAGSKWRMTKLKRVMEQAEDEERTIQDVGIERYGSLEKLNEALAEREFLDGKKHKSSSSRNSPSSSSTSSSSKRYIYAETDTTSKSFKRPEPTTSQKPATTSLDEFGREVKRRKKSPDTSSPLIITQHQMPAAFSSAEPILTRDQLNKLNAEVLKAKLMGKDNADTLEKEYERQRLLFEAQESGSAEGTDQHGDSVKLLPTVDNEGRLYDYALTNDNTISSDRKGKNKERFQHTHDPKTGERLRYGTTDDAMSLMDMVRQEKAGSRTTSNMDLEFANKIMTDASYENNLDYMDEKAEVMGARKGMTEEQKMRHAIKDYKRTQDVLEKCRFCYHDEKPPQCCMISLATQTYLALPNVQELTPGHCLIVPLQHVTSLLECDDDVWDEIRNFQKCLLQMFNDQGCGVVFMETVTNIRSQRHTALEAIPIPYGTFEEAPAYFKEAILGVDEEWSQHKKLIDTTSRGFRHSMVKNLPYFHVWCGLESSYGHVIENAKEFPHWFGKEIIAGMLDLGPELWRRPKYHHVSENRSRQQKFLKSWEKWDWTASLPT</sequence>
<name>A0AAD5K2L7_9FUNG</name>
<feature type="compositionally biased region" description="Basic and acidic residues" evidence="2">
    <location>
        <begin position="360"/>
        <end position="380"/>
    </location>
</feature>
<dbReference type="GO" id="GO:0071014">
    <property type="term" value="C:post-mRNA release spliceosomal complex"/>
    <property type="evidence" value="ECO:0007669"/>
    <property type="project" value="TreeGrafter"/>
</dbReference>
<dbReference type="InterPro" id="IPR006768">
    <property type="entry name" value="Cwf19-like_C_dom-1"/>
</dbReference>
<dbReference type="Pfam" id="PF04677">
    <property type="entry name" value="CwfJ_C_1"/>
    <property type="match status" value="1"/>
</dbReference>
<evidence type="ECO:0000256" key="1">
    <source>
        <dbReference type="ARBA" id="ARBA00006795"/>
    </source>
</evidence>
<feature type="region of interest" description="Disordered" evidence="2">
    <location>
        <begin position="186"/>
        <end position="266"/>
    </location>
</feature>
<gene>
    <name evidence="5" type="ORF">BDA99DRAFT_521698</name>
</gene>